<evidence type="ECO:0000313" key="1">
    <source>
        <dbReference type="EMBL" id="CAK91021.1"/>
    </source>
</evidence>
<protein>
    <submittedName>
        <fullName evidence="1">Uncharacterized protein</fullName>
    </submittedName>
</protein>
<dbReference type="InParanoid" id="A0E6V4"/>
<keyword evidence="2" id="KW-1185">Reference proteome</keyword>
<dbReference type="GeneID" id="5044203"/>
<dbReference type="HOGENOM" id="CLU_2175968_0_0_1"/>
<dbReference type="AlphaFoldDB" id="A0E6V4"/>
<dbReference type="Proteomes" id="UP000000600">
    <property type="component" value="Unassembled WGS sequence"/>
</dbReference>
<reference evidence="1 2" key="1">
    <citation type="journal article" date="2006" name="Nature">
        <title>Global trends of whole-genome duplications revealed by the ciliate Paramecium tetraurelia.</title>
        <authorList>
            <consortium name="Genoscope"/>
            <person name="Aury J.-M."/>
            <person name="Jaillon O."/>
            <person name="Duret L."/>
            <person name="Noel B."/>
            <person name="Jubin C."/>
            <person name="Porcel B.M."/>
            <person name="Segurens B."/>
            <person name="Daubin V."/>
            <person name="Anthouard V."/>
            <person name="Aiach N."/>
            <person name="Arnaiz O."/>
            <person name="Billaut A."/>
            <person name="Beisson J."/>
            <person name="Blanc I."/>
            <person name="Bouhouche K."/>
            <person name="Camara F."/>
            <person name="Duharcourt S."/>
            <person name="Guigo R."/>
            <person name="Gogendeau D."/>
            <person name="Katinka M."/>
            <person name="Keller A.-M."/>
            <person name="Kissmehl R."/>
            <person name="Klotz C."/>
            <person name="Koll F."/>
            <person name="Le Moue A."/>
            <person name="Lepere C."/>
            <person name="Malinsky S."/>
            <person name="Nowacki M."/>
            <person name="Nowak J.K."/>
            <person name="Plattner H."/>
            <person name="Poulain J."/>
            <person name="Ruiz F."/>
            <person name="Serrano V."/>
            <person name="Zagulski M."/>
            <person name="Dessen P."/>
            <person name="Betermier M."/>
            <person name="Weissenbach J."/>
            <person name="Scarpelli C."/>
            <person name="Schachter V."/>
            <person name="Sperling L."/>
            <person name="Meyer E."/>
            <person name="Cohen J."/>
            <person name="Wincker P."/>
        </authorList>
    </citation>
    <scope>NUCLEOTIDE SEQUENCE [LARGE SCALE GENOMIC DNA]</scope>
    <source>
        <strain evidence="1 2">Stock d4-2</strain>
    </source>
</reference>
<sequence>MKSLKNLIKEYIMTRRKQKSKISFYNSIIIQLQTFKENLCQKTYTFGNFIDELRNILTPTQVAKVILGLEKYHKEFSVSNVQKQFEDEFDTIVKQEEWQFDDTVSKKVHI</sequence>
<proteinExistence type="predicted"/>
<evidence type="ECO:0000313" key="2">
    <source>
        <dbReference type="Proteomes" id="UP000000600"/>
    </source>
</evidence>
<name>A0E6V4_PARTE</name>
<dbReference type="EMBL" id="CT868661">
    <property type="protein sequence ID" value="CAK91021.1"/>
    <property type="molecule type" value="Genomic_DNA"/>
</dbReference>
<dbReference type="KEGG" id="ptm:GSPATT00023749001"/>
<accession>A0E6V4</accession>
<organism evidence="1 2">
    <name type="scientific">Paramecium tetraurelia</name>
    <dbReference type="NCBI Taxonomy" id="5888"/>
    <lineage>
        <taxon>Eukaryota</taxon>
        <taxon>Sar</taxon>
        <taxon>Alveolata</taxon>
        <taxon>Ciliophora</taxon>
        <taxon>Intramacronucleata</taxon>
        <taxon>Oligohymenophorea</taxon>
        <taxon>Peniculida</taxon>
        <taxon>Parameciidae</taxon>
        <taxon>Paramecium</taxon>
    </lineage>
</organism>
<dbReference type="RefSeq" id="XP_001458418.1">
    <property type="nucleotide sequence ID" value="XM_001458381.1"/>
</dbReference>
<gene>
    <name evidence="1" type="ORF">GSPATT00023749001</name>
</gene>